<proteinExistence type="predicted"/>
<protein>
    <submittedName>
        <fullName evidence="3">Uncharacterized protein</fullName>
    </submittedName>
</protein>
<evidence type="ECO:0000313" key="3">
    <source>
        <dbReference type="EMBL" id="KAA8492434.1"/>
    </source>
</evidence>
<feature type="transmembrane region" description="Helical" evidence="2">
    <location>
        <begin position="73"/>
        <end position="99"/>
    </location>
</feature>
<keyword evidence="2" id="KW-1133">Transmembrane helix</keyword>
<feature type="transmembrane region" description="Helical" evidence="2">
    <location>
        <begin position="106"/>
        <end position="129"/>
    </location>
</feature>
<keyword evidence="2" id="KW-0812">Transmembrane</keyword>
<evidence type="ECO:0000313" key="4">
    <source>
        <dbReference type="Proteomes" id="UP000324585"/>
    </source>
</evidence>
<keyword evidence="2" id="KW-0472">Membrane</keyword>
<gene>
    <name evidence="3" type="ORF">FVE85_7941</name>
</gene>
<comment type="caution">
    <text evidence="3">The sequence shown here is derived from an EMBL/GenBank/DDBJ whole genome shotgun (WGS) entry which is preliminary data.</text>
</comment>
<reference evidence="4" key="1">
    <citation type="journal article" date="2019" name="Nat. Commun.">
        <title>Expansion of phycobilisome linker gene families in mesophilic red algae.</title>
        <authorList>
            <person name="Lee J."/>
            <person name="Kim D."/>
            <person name="Bhattacharya D."/>
            <person name="Yoon H.S."/>
        </authorList>
    </citation>
    <scope>NUCLEOTIDE SEQUENCE [LARGE SCALE GENOMIC DNA]</scope>
    <source>
        <strain evidence="4">CCMP 1328</strain>
    </source>
</reference>
<dbReference type="EMBL" id="VRMN01000009">
    <property type="protein sequence ID" value="KAA8492434.1"/>
    <property type="molecule type" value="Genomic_DNA"/>
</dbReference>
<dbReference type="AlphaFoldDB" id="A0A5J4YP27"/>
<keyword evidence="4" id="KW-1185">Reference proteome</keyword>
<accession>A0A5J4YP27</accession>
<evidence type="ECO:0000256" key="1">
    <source>
        <dbReference type="SAM" id="MobiDB-lite"/>
    </source>
</evidence>
<organism evidence="3 4">
    <name type="scientific">Porphyridium purpureum</name>
    <name type="common">Red alga</name>
    <name type="synonym">Porphyridium cruentum</name>
    <dbReference type="NCBI Taxonomy" id="35688"/>
    <lineage>
        <taxon>Eukaryota</taxon>
        <taxon>Rhodophyta</taxon>
        <taxon>Bangiophyceae</taxon>
        <taxon>Porphyridiales</taxon>
        <taxon>Porphyridiaceae</taxon>
        <taxon>Porphyridium</taxon>
    </lineage>
</organism>
<sequence>MVGMLAFGVARPLEGFRAKPRLKRVCVAATAGAPKKSILQRALTTPVRVPSVSGLSLVPVDAGAPKKYVSSGYFAATAAAAMLGGVSLSGTFLALLLLVEGASVPPALVAAAAALFELLFKLLSLNAAILANPTGPGVGDFVLPLLVFSTLVGMTEGVRSAEDFMGEEVRTAADKQELGVGDDDTESTPPELIASMDDMRQWDQRLFEREFERGKSPFRGDD</sequence>
<evidence type="ECO:0000256" key="2">
    <source>
        <dbReference type="SAM" id="Phobius"/>
    </source>
</evidence>
<dbReference type="Proteomes" id="UP000324585">
    <property type="component" value="Unassembled WGS sequence"/>
</dbReference>
<name>A0A5J4YP27_PORPP</name>
<feature type="region of interest" description="Disordered" evidence="1">
    <location>
        <begin position="175"/>
        <end position="194"/>
    </location>
</feature>